<reference evidence="2" key="1">
    <citation type="submission" date="2023-08" db="EMBL/GenBank/DDBJ databases">
        <authorList>
            <person name="Alioto T."/>
            <person name="Alioto T."/>
            <person name="Gomez Garrido J."/>
        </authorList>
    </citation>
    <scope>NUCLEOTIDE SEQUENCE</scope>
</reference>
<dbReference type="AlphaFoldDB" id="A0AA36F5Z3"/>
<dbReference type="SUPFAM" id="SSF53098">
    <property type="entry name" value="Ribonuclease H-like"/>
    <property type="match status" value="1"/>
</dbReference>
<evidence type="ECO:0000313" key="2">
    <source>
        <dbReference type="EMBL" id="CAI9727056.1"/>
    </source>
</evidence>
<dbReference type="GO" id="GO:0004523">
    <property type="term" value="F:RNA-DNA hybrid ribonuclease activity"/>
    <property type="evidence" value="ECO:0007669"/>
    <property type="project" value="InterPro"/>
</dbReference>
<dbReference type="InterPro" id="IPR036397">
    <property type="entry name" value="RNaseH_sf"/>
</dbReference>
<evidence type="ECO:0000259" key="1">
    <source>
        <dbReference type="Pfam" id="PF00075"/>
    </source>
</evidence>
<dbReference type="Gene3D" id="3.30.420.10">
    <property type="entry name" value="Ribonuclease H-like superfamily/Ribonuclease H"/>
    <property type="match status" value="1"/>
</dbReference>
<accession>A0AA36F5Z3</accession>
<evidence type="ECO:0000313" key="3">
    <source>
        <dbReference type="Proteomes" id="UP001162480"/>
    </source>
</evidence>
<sequence length="167" mass="18069">MPVDVHLLAAQQTLASLPNSPDVLLYTDGSTSEGTTNCDAGVVVQIHDAVVHEWHAPTGARSSSFHSERAAFNEALRWLQANDNWTSAATVCDCKSLVKAVDNPFPPDPTIRESQQTVTHKILTVIWVPGHCNIIGNEPADMQAKHDSALTHSDAAIDTTIRQAVIR</sequence>
<feature type="domain" description="RNase H type-1" evidence="1">
    <location>
        <begin position="22"/>
        <end position="146"/>
    </location>
</feature>
<dbReference type="Proteomes" id="UP001162480">
    <property type="component" value="Chromosome 8"/>
</dbReference>
<keyword evidence="3" id="KW-1185">Reference proteome</keyword>
<dbReference type="CDD" id="cd09276">
    <property type="entry name" value="Rnase_HI_RT_non_LTR"/>
    <property type="match status" value="1"/>
</dbReference>
<gene>
    <name evidence="2" type="ORF">OCTVUL_1B009206</name>
</gene>
<dbReference type="GO" id="GO:0003676">
    <property type="term" value="F:nucleic acid binding"/>
    <property type="evidence" value="ECO:0007669"/>
    <property type="project" value="InterPro"/>
</dbReference>
<dbReference type="Pfam" id="PF00075">
    <property type="entry name" value="RNase_H"/>
    <property type="match status" value="1"/>
</dbReference>
<dbReference type="EMBL" id="OX597821">
    <property type="protein sequence ID" value="CAI9727056.1"/>
    <property type="molecule type" value="Genomic_DNA"/>
</dbReference>
<organism evidence="2 3">
    <name type="scientific">Octopus vulgaris</name>
    <name type="common">Common octopus</name>
    <dbReference type="NCBI Taxonomy" id="6645"/>
    <lineage>
        <taxon>Eukaryota</taxon>
        <taxon>Metazoa</taxon>
        <taxon>Spiralia</taxon>
        <taxon>Lophotrochozoa</taxon>
        <taxon>Mollusca</taxon>
        <taxon>Cephalopoda</taxon>
        <taxon>Coleoidea</taxon>
        <taxon>Octopodiformes</taxon>
        <taxon>Octopoda</taxon>
        <taxon>Incirrata</taxon>
        <taxon>Octopodidae</taxon>
        <taxon>Octopus</taxon>
    </lineage>
</organism>
<proteinExistence type="predicted"/>
<dbReference type="InterPro" id="IPR012337">
    <property type="entry name" value="RNaseH-like_sf"/>
</dbReference>
<protein>
    <submittedName>
        <fullName evidence="2">P53-induced protein with a death</fullName>
    </submittedName>
</protein>
<name>A0AA36F5Z3_OCTVU</name>
<dbReference type="InterPro" id="IPR002156">
    <property type="entry name" value="RNaseH_domain"/>
</dbReference>